<feature type="transmembrane region" description="Helical" evidence="1">
    <location>
        <begin position="40"/>
        <end position="62"/>
    </location>
</feature>
<keyword evidence="1" id="KW-0812">Transmembrane</keyword>
<evidence type="ECO:0000313" key="2">
    <source>
        <dbReference type="EMBL" id="RFA27384.1"/>
    </source>
</evidence>
<reference evidence="2 3" key="1">
    <citation type="submission" date="2017-04" db="EMBL/GenBank/DDBJ databases">
        <title>Comparative genome analysis of Subtercola boreus.</title>
        <authorList>
            <person name="Cho Y.-J."/>
            <person name="Cho A."/>
            <person name="Kim O.-S."/>
            <person name="Lee J.-I."/>
        </authorList>
    </citation>
    <scope>NUCLEOTIDE SEQUENCE [LARGE SCALE GENOMIC DNA]</scope>
    <source>
        <strain evidence="2 3">P28004</strain>
    </source>
</reference>
<dbReference type="Proteomes" id="UP000257080">
    <property type="component" value="Unassembled WGS sequence"/>
</dbReference>
<evidence type="ECO:0000256" key="1">
    <source>
        <dbReference type="SAM" id="Phobius"/>
    </source>
</evidence>
<keyword evidence="1" id="KW-1133">Transmembrane helix</keyword>
<feature type="transmembrane region" description="Helical" evidence="1">
    <location>
        <begin position="188"/>
        <end position="210"/>
    </location>
</feature>
<feature type="transmembrane region" description="Helical" evidence="1">
    <location>
        <begin position="74"/>
        <end position="96"/>
    </location>
</feature>
<gene>
    <name evidence="2" type="ORF">B7R25_06440</name>
</gene>
<keyword evidence="1" id="KW-0472">Membrane</keyword>
<sequence>MATIPLLLIVITWLTWRDALPQTLPTQWSGDRVVSTQPTIAVLVVSGVTALVAAAFTVSKAALPLTNYTSRLGFLLCGLFAALAAAIWMISAGLAVNTAPSIQPAIGSLGLVVIAAPLYGLIVFLVARTPPPAKSRTQAAPLTLSPHERASWNQTMTTPAFAWVAASALVAAIGMLVLGPFTHHDWNAAVISSSAAMIGLALVCAALAWLRVTADDRGLRISSRFLPFAARTISLAKMADVHSVEIRPAEWGGWGYRVTPSRSAIILRRGEGIVVDLKSGRSFAVSVDGSDSLASVLRGLLS</sequence>
<evidence type="ECO:0008006" key="4">
    <source>
        <dbReference type="Google" id="ProtNLM"/>
    </source>
</evidence>
<dbReference type="EMBL" id="NBXE01000019">
    <property type="protein sequence ID" value="RFA27384.1"/>
    <property type="molecule type" value="Genomic_DNA"/>
</dbReference>
<feature type="transmembrane region" description="Helical" evidence="1">
    <location>
        <begin position="102"/>
        <end position="127"/>
    </location>
</feature>
<evidence type="ECO:0000313" key="3">
    <source>
        <dbReference type="Proteomes" id="UP000257080"/>
    </source>
</evidence>
<accession>A0A3E0WCJ5</accession>
<dbReference type="AlphaFoldDB" id="A0A3E0WCJ5"/>
<feature type="transmembrane region" description="Helical" evidence="1">
    <location>
        <begin position="160"/>
        <end position="182"/>
    </location>
</feature>
<organism evidence="2 3">
    <name type="scientific">Subtercola boreus</name>
    <dbReference type="NCBI Taxonomy" id="120213"/>
    <lineage>
        <taxon>Bacteria</taxon>
        <taxon>Bacillati</taxon>
        <taxon>Actinomycetota</taxon>
        <taxon>Actinomycetes</taxon>
        <taxon>Micrococcales</taxon>
        <taxon>Microbacteriaceae</taxon>
        <taxon>Subtercola</taxon>
    </lineage>
</organism>
<proteinExistence type="predicted"/>
<comment type="caution">
    <text evidence="2">The sequence shown here is derived from an EMBL/GenBank/DDBJ whole genome shotgun (WGS) entry which is preliminary data.</text>
</comment>
<protein>
    <recommendedName>
        <fullName evidence="4">DUF1648 domain-containing protein</fullName>
    </recommendedName>
</protein>
<name>A0A3E0WCJ5_9MICO</name>